<dbReference type="PANTHER" id="PTHR43720">
    <property type="entry name" value="2-AMINOMUCONIC SEMIALDEHYDE DEHYDROGENASE"/>
    <property type="match status" value="1"/>
</dbReference>
<evidence type="ECO:0000256" key="1">
    <source>
        <dbReference type="ARBA" id="ARBA00009986"/>
    </source>
</evidence>
<dbReference type="InterPro" id="IPR029510">
    <property type="entry name" value="Ald_DH_CS_GLU"/>
</dbReference>
<dbReference type="AlphaFoldDB" id="A0A1B7KRP9"/>
<feature type="active site" evidence="4">
    <location>
        <position position="258"/>
    </location>
</feature>
<dbReference type="Proteomes" id="UP000078290">
    <property type="component" value="Unassembled WGS sequence"/>
</dbReference>
<dbReference type="Pfam" id="PF00171">
    <property type="entry name" value="Aldedh"/>
    <property type="match status" value="1"/>
</dbReference>
<evidence type="ECO:0000256" key="3">
    <source>
        <dbReference type="ARBA" id="ARBA00023027"/>
    </source>
</evidence>
<organism evidence="7 8">
    <name type="scientific">Parageobacillus thermoglucosidasius</name>
    <name type="common">Geobacillus thermoglucosidasius</name>
    <dbReference type="NCBI Taxonomy" id="1426"/>
    <lineage>
        <taxon>Bacteria</taxon>
        <taxon>Bacillati</taxon>
        <taxon>Bacillota</taxon>
        <taxon>Bacilli</taxon>
        <taxon>Bacillales</taxon>
        <taxon>Anoxybacillaceae</taxon>
        <taxon>Parageobacillus</taxon>
    </lineage>
</organism>
<evidence type="ECO:0000313" key="7">
    <source>
        <dbReference type="EMBL" id="OAT72732.1"/>
    </source>
</evidence>
<dbReference type="FunFam" id="3.40.605.10:FF:000007">
    <property type="entry name" value="NAD/NADP-dependent betaine aldehyde dehydrogenase"/>
    <property type="match status" value="1"/>
</dbReference>
<dbReference type="PANTHER" id="PTHR43720:SF2">
    <property type="entry name" value="2-AMINOMUCONIC SEMIALDEHYDE DEHYDROGENASE"/>
    <property type="match status" value="1"/>
</dbReference>
<comment type="caution">
    <text evidence="7">The sequence shown here is derived from an EMBL/GenBank/DDBJ whole genome shotgun (WGS) entry which is preliminary data.</text>
</comment>
<dbReference type="FunFam" id="3.40.309.10:FF:000012">
    <property type="entry name" value="Betaine aldehyde dehydrogenase"/>
    <property type="match status" value="1"/>
</dbReference>
<sequence>MKSVDTKVREIKLFIDGEYVTSSSHSLFEVKNPATQEVIAKVHEATKEDVDRACKAARRAFEAGPWRTMTVKERCEKIRRMAEIIMERREELAHLEATDVGKPYAVAFEKEIPRSAHNLKFFADFVEQSGGEVYPMEEEYLNYTRYEPVGVAALITPWNLPFMLTTWKLGPCLAAGNTAVIKPAEATPLTVSLLGEIAKEAGIPDGVVNIVHGFGPNSTGEFLTAHPEVDLISFTGETTTGKAIMKTGADTLKRVSFELGGKAANIIFEDADLNKAIPVSIQAAFLNSGQVCLAGSRILVQRSILDEFVARFKKAAEELIVGDPQDPRTNMGPLVSEEHYKKVTSYLEIAKQENATLITGGKRPSNLPDYLKNGYYLEPTIYVQENPEARICQEEIFGPVVTIIPFDTEEEAVQIANNTQYGLNGVIWTENLQRAHRISHQVRAGTIWVNCWFVRDLRAPFGGFKKSGIGREGGKHSLEFFTEAKNICIALK</sequence>
<evidence type="ECO:0000256" key="2">
    <source>
        <dbReference type="ARBA" id="ARBA00023002"/>
    </source>
</evidence>
<dbReference type="InterPro" id="IPR016162">
    <property type="entry name" value="Ald_DH_N"/>
</dbReference>
<dbReference type="EMBL" id="LXMA01000023">
    <property type="protein sequence ID" value="OAT72732.1"/>
    <property type="molecule type" value="Genomic_DNA"/>
</dbReference>
<dbReference type="Gene3D" id="3.40.605.10">
    <property type="entry name" value="Aldehyde Dehydrogenase, Chain A, domain 1"/>
    <property type="match status" value="1"/>
</dbReference>
<keyword evidence="2 5" id="KW-0560">Oxidoreductase</keyword>
<comment type="similarity">
    <text evidence="1 5">Belongs to the aldehyde dehydrogenase family.</text>
</comment>
<dbReference type="InterPro" id="IPR016163">
    <property type="entry name" value="Ald_DH_C"/>
</dbReference>
<evidence type="ECO:0000256" key="5">
    <source>
        <dbReference type="RuleBase" id="RU003345"/>
    </source>
</evidence>
<dbReference type="CDD" id="cd07093">
    <property type="entry name" value="ALDH_F8_HMSADH"/>
    <property type="match status" value="1"/>
</dbReference>
<feature type="domain" description="Aldehyde dehydrogenase" evidence="6">
    <location>
        <begin position="20"/>
        <end position="487"/>
    </location>
</feature>
<evidence type="ECO:0000256" key="4">
    <source>
        <dbReference type="PROSITE-ProRule" id="PRU10007"/>
    </source>
</evidence>
<gene>
    <name evidence="7" type="ORF">A7K69_07250</name>
</gene>
<dbReference type="PROSITE" id="PS00687">
    <property type="entry name" value="ALDEHYDE_DEHYDR_GLU"/>
    <property type="match status" value="1"/>
</dbReference>
<dbReference type="OrthoDB" id="9762913at2"/>
<dbReference type="GO" id="GO:0016620">
    <property type="term" value="F:oxidoreductase activity, acting on the aldehyde or oxo group of donors, NAD or NADP as acceptor"/>
    <property type="evidence" value="ECO:0007669"/>
    <property type="project" value="InterPro"/>
</dbReference>
<dbReference type="InterPro" id="IPR015590">
    <property type="entry name" value="Aldehyde_DH_dom"/>
</dbReference>
<proteinExistence type="inferred from homology"/>
<evidence type="ECO:0000259" key="6">
    <source>
        <dbReference type="Pfam" id="PF00171"/>
    </source>
</evidence>
<keyword evidence="3" id="KW-0520">NAD</keyword>
<reference evidence="8" key="1">
    <citation type="submission" date="2016-05" db="EMBL/GenBank/DDBJ databases">
        <authorList>
            <person name="Wang W."/>
            <person name="Zhu L."/>
        </authorList>
    </citation>
    <scope>NUCLEOTIDE SEQUENCE [LARGE SCALE GENOMIC DNA]</scope>
    <source>
        <strain evidence="8">W-2</strain>
    </source>
</reference>
<dbReference type="SUPFAM" id="SSF53720">
    <property type="entry name" value="ALDH-like"/>
    <property type="match status" value="1"/>
</dbReference>
<dbReference type="Gene3D" id="3.40.309.10">
    <property type="entry name" value="Aldehyde Dehydrogenase, Chain A, domain 2"/>
    <property type="match status" value="1"/>
</dbReference>
<evidence type="ECO:0000313" key="8">
    <source>
        <dbReference type="Proteomes" id="UP000078290"/>
    </source>
</evidence>
<dbReference type="RefSeq" id="WP_064551704.1">
    <property type="nucleotide sequence ID" value="NZ_LXMA01000023.1"/>
</dbReference>
<accession>A0A1B7KRP9</accession>
<name>A0A1B7KRP9_PARTM</name>
<dbReference type="InterPro" id="IPR016161">
    <property type="entry name" value="Ald_DH/histidinol_DH"/>
</dbReference>
<dbReference type="PROSITE" id="PS00070">
    <property type="entry name" value="ALDEHYDE_DEHYDR_CYS"/>
    <property type="match status" value="1"/>
</dbReference>
<protein>
    <submittedName>
        <fullName evidence="7">5-carboxymethyl-2-hydroxymuconate semialdehyde dehydrogenase</fullName>
    </submittedName>
</protein>
<dbReference type="InterPro" id="IPR016160">
    <property type="entry name" value="Ald_DH_CS_CYS"/>
</dbReference>